<dbReference type="SUPFAM" id="SSF55874">
    <property type="entry name" value="ATPase domain of HSP90 chaperone/DNA topoisomerase II/histidine kinase"/>
    <property type="match status" value="1"/>
</dbReference>
<dbReference type="InterPro" id="IPR022066">
    <property type="entry name" value="PdtaS_GAF"/>
</dbReference>
<dbReference type="EC" id="2.7.13.3" evidence="2"/>
<name>A0A1I0STH7_9NOCA</name>
<dbReference type="Pfam" id="PF07568">
    <property type="entry name" value="HisKA_2"/>
    <property type="match status" value="1"/>
</dbReference>
<dbReference type="PROSITE" id="PS50109">
    <property type="entry name" value="HIS_KIN"/>
    <property type="match status" value="1"/>
</dbReference>
<dbReference type="InterPro" id="IPR003594">
    <property type="entry name" value="HATPase_dom"/>
</dbReference>
<dbReference type="Proteomes" id="UP000182054">
    <property type="component" value="Unassembled WGS sequence"/>
</dbReference>
<dbReference type="InterPro" id="IPR038424">
    <property type="entry name" value="H_kinase_PdtaS_GAF_sf"/>
</dbReference>
<evidence type="ECO:0000256" key="6">
    <source>
        <dbReference type="ARBA" id="ARBA00022777"/>
    </source>
</evidence>
<dbReference type="InterPro" id="IPR005467">
    <property type="entry name" value="His_kinase_dom"/>
</dbReference>
<dbReference type="PANTHER" id="PTHR41523">
    <property type="entry name" value="TWO-COMPONENT SYSTEM SENSOR PROTEIN"/>
    <property type="match status" value="1"/>
</dbReference>
<dbReference type="InterPro" id="IPR011495">
    <property type="entry name" value="Sig_transdc_His_kin_sub2_dim/P"/>
</dbReference>
<dbReference type="InterPro" id="IPR036890">
    <property type="entry name" value="HATPase_C_sf"/>
</dbReference>
<evidence type="ECO:0000259" key="8">
    <source>
        <dbReference type="PROSITE" id="PS50109"/>
    </source>
</evidence>
<keyword evidence="4" id="KW-0808">Transferase</keyword>
<dbReference type="SMART" id="SM00387">
    <property type="entry name" value="HATPase_c"/>
    <property type="match status" value="1"/>
</dbReference>
<evidence type="ECO:0000256" key="5">
    <source>
        <dbReference type="ARBA" id="ARBA00022741"/>
    </source>
</evidence>
<evidence type="ECO:0000256" key="3">
    <source>
        <dbReference type="ARBA" id="ARBA00022553"/>
    </source>
</evidence>
<sequence>MSTLSELLAAHTDLPGHAVDHLQRLVSEWQLLADISFADVLLWVPTAAPARILCVAQCRPTTAPTVIPMDKVGAVVDDDEHPEVAQCFDSGAVERSAARPGVEAGEYVPVADAVPVRVRGRVVGVLTRESAPVSRRPPSLLEAAYRESAAQFGDMIAEGTFPTAAEPGDVNSSPRVGDGFIRLDTAGIVTYASPNAVSAYHRMGLTTDLAGHDLAASTRGLVTDPFDGDEIAAHIGAAVRDAGGRRMEIDARGATVLLRTLALRRADRPLGAVVLVRDVTEVKRRDRALLSKDATIREIHHRVKNNLQTVAALLRLQARRTENGEARTALQESERRVTSIALVHDVLSNSVDEVVDLDEVVDRLLPVMADVGSVSADVAVRRDGALGRFPAERATPLVMVLTELIQNSLEHGFESGASGRVDILAERSAHTLTVTVRDSGRGVPPGFDPRTSGRLGLQIVTTLVDVELGGSIAVAGGPDGGTDATVRVPVGLTRRG</sequence>
<dbReference type="Gene3D" id="3.30.565.10">
    <property type="entry name" value="Histidine kinase-like ATPase, C-terminal domain"/>
    <property type="match status" value="1"/>
</dbReference>
<evidence type="ECO:0000313" key="10">
    <source>
        <dbReference type="Proteomes" id="UP000182054"/>
    </source>
</evidence>
<dbReference type="AlphaFoldDB" id="A0A1I0STH7"/>
<dbReference type="OrthoDB" id="9767435at2"/>
<dbReference type="Pfam" id="PF02518">
    <property type="entry name" value="HATPase_c"/>
    <property type="match status" value="1"/>
</dbReference>
<keyword evidence="5" id="KW-0547">Nucleotide-binding</keyword>
<dbReference type="Pfam" id="PF12282">
    <property type="entry name" value="GAF_PdtaS"/>
    <property type="match status" value="1"/>
</dbReference>
<keyword evidence="7" id="KW-0067">ATP-binding</keyword>
<dbReference type="RefSeq" id="WP_068362410.1">
    <property type="nucleotide sequence ID" value="NZ_FOJN01000002.1"/>
</dbReference>
<dbReference type="PANTHER" id="PTHR41523:SF8">
    <property type="entry name" value="ETHYLENE RESPONSE SENSOR PROTEIN"/>
    <property type="match status" value="1"/>
</dbReference>
<dbReference type="GO" id="GO:0004673">
    <property type="term" value="F:protein histidine kinase activity"/>
    <property type="evidence" value="ECO:0007669"/>
    <property type="project" value="UniProtKB-EC"/>
</dbReference>
<comment type="catalytic activity">
    <reaction evidence="1">
        <text>ATP + protein L-histidine = ADP + protein N-phospho-L-histidine.</text>
        <dbReference type="EC" id="2.7.13.3"/>
    </reaction>
</comment>
<proteinExistence type="predicted"/>
<accession>A0A1I0STH7</accession>
<gene>
    <name evidence="9" type="ORF">SAMN05444374_102295</name>
</gene>
<dbReference type="Gene3D" id="3.30.450.20">
    <property type="entry name" value="PAS domain"/>
    <property type="match status" value="1"/>
</dbReference>
<feature type="domain" description="Histidine kinase" evidence="8">
    <location>
        <begin position="298"/>
        <end position="492"/>
    </location>
</feature>
<reference evidence="9 10" key="1">
    <citation type="submission" date="2016-10" db="EMBL/GenBank/DDBJ databases">
        <authorList>
            <person name="de Groot N.N."/>
        </authorList>
    </citation>
    <scope>NUCLEOTIDE SEQUENCE [LARGE SCALE GENOMIC DNA]</scope>
    <source>
        <strain evidence="9 10">DSM 44908</strain>
    </source>
</reference>
<keyword evidence="3" id="KW-0597">Phosphoprotein</keyword>
<evidence type="ECO:0000256" key="7">
    <source>
        <dbReference type="ARBA" id="ARBA00022840"/>
    </source>
</evidence>
<dbReference type="GO" id="GO:0005524">
    <property type="term" value="F:ATP binding"/>
    <property type="evidence" value="ECO:0007669"/>
    <property type="project" value="UniProtKB-KW"/>
</dbReference>
<dbReference type="EMBL" id="FOJN01000002">
    <property type="protein sequence ID" value="SFA42713.1"/>
    <property type="molecule type" value="Genomic_DNA"/>
</dbReference>
<evidence type="ECO:0000256" key="1">
    <source>
        <dbReference type="ARBA" id="ARBA00000085"/>
    </source>
</evidence>
<dbReference type="Gene3D" id="3.30.450.280">
    <property type="entry name" value="GAF domain"/>
    <property type="match status" value="1"/>
</dbReference>
<evidence type="ECO:0000256" key="2">
    <source>
        <dbReference type="ARBA" id="ARBA00012438"/>
    </source>
</evidence>
<evidence type="ECO:0000256" key="4">
    <source>
        <dbReference type="ARBA" id="ARBA00022679"/>
    </source>
</evidence>
<protein>
    <recommendedName>
        <fullName evidence="2">histidine kinase</fullName>
        <ecNumber evidence="2">2.7.13.3</ecNumber>
    </recommendedName>
</protein>
<organism evidence="9 10">
    <name type="scientific">Rhodococcoides kroppenstedtii</name>
    <dbReference type="NCBI Taxonomy" id="293050"/>
    <lineage>
        <taxon>Bacteria</taxon>
        <taxon>Bacillati</taxon>
        <taxon>Actinomycetota</taxon>
        <taxon>Actinomycetes</taxon>
        <taxon>Mycobacteriales</taxon>
        <taxon>Nocardiaceae</taxon>
        <taxon>Rhodococcoides</taxon>
    </lineage>
</organism>
<evidence type="ECO:0000313" key="9">
    <source>
        <dbReference type="EMBL" id="SFA42713.1"/>
    </source>
</evidence>
<keyword evidence="6 9" id="KW-0418">Kinase</keyword>
<dbReference type="GeneID" id="85484763"/>